<proteinExistence type="inferred from homology"/>
<dbReference type="OrthoDB" id="21214at2759"/>
<sequence length="428" mass="46995">MDNELLRVWLLVHELSDQLAQNQKFTNALQSQADVLKEQASHSGTGFALRRFNTDISKEVFESELERMNAQIIIENQTFLHENKQLSLLLKEYETTMETIMTKFRNHALAAQQHELTLTRHYETLLLARESQTLSSDLSSETNVSIALHRLSKHLRSLLRSMAGEDPSPSPPSHPNGDGTVSGNEGTDDTPLEDIHALIQALDDDACTSARDDWALERECEIARLERENEQLRRLLGIDPATLAQNGVSLDLERDDGARYVYATLASRKRSESASGSGLGLGAGLGDARAGAGGMVFASGEQRDVWGQTMPSAYGPESGNEMMGGGNGGGMQDRNQNQNQSQSQFQQQQQQQQQHLGNGVPLQRVVDIPPGGGGMRIQPRRPPMFTRGSAPPAAMNPGRGSSLLSQWPQAVMSERLWSQTGSTLDLSR</sequence>
<dbReference type="KEGG" id="sla:SERLADRAFT_412566"/>
<dbReference type="AlphaFoldDB" id="F8NEW6"/>
<dbReference type="Proteomes" id="UP000008064">
    <property type="component" value="Unassembled WGS sequence"/>
</dbReference>
<comment type="similarity">
    <text evidence="1">Belongs to the SIKE family.</text>
</comment>
<dbReference type="EMBL" id="GL945428">
    <property type="protein sequence ID" value="EGO31114.1"/>
    <property type="molecule type" value="Genomic_DNA"/>
</dbReference>
<evidence type="ECO:0000256" key="2">
    <source>
        <dbReference type="ARBA" id="ARBA00023054"/>
    </source>
</evidence>
<evidence type="ECO:0000256" key="3">
    <source>
        <dbReference type="SAM" id="MobiDB-lite"/>
    </source>
</evidence>
<dbReference type="InterPro" id="IPR008555">
    <property type="entry name" value="SIKE"/>
</dbReference>
<name>F8NEW6_SERL9</name>
<organism>
    <name type="scientific">Serpula lacrymans var. lacrymans (strain S7.9)</name>
    <name type="common">Dry rot fungus</name>
    <dbReference type="NCBI Taxonomy" id="578457"/>
    <lineage>
        <taxon>Eukaryota</taxon>
        <taxon>Fungi</taxon>
        <taxon>Dikarya</taxon>
        <taxon>Basidiomycota</taxon>
        <taxon>Agaricomycotina</taxon>
        <taxon>Agaricomycetes</taxon>
        <taxon>Agaricomycetidae</taxon>
        <taxon>Boletales</taxon>
        <taxon>Coniophorineae</taxon>
        <taxon>Serpulaceae</taxon>
        <taxon>Serpula</taxon>
    </lineage>
</organism>
<feature type="region of interest" description="Disordered" evidence="3">
    <location>
        <begin position="311"/>
        <end position="364"/>
    </location>
</feature>
<feature type="compositionally biased region" description="Low complexity" evidence="3">
    <location>
        <begin position="332"/>
        <end position="354"/>
    </location>
</feature>
<dbReference type="Pfam" id="PF05769">
    <property type="entry name" value="SIKE"/>
    <property type="match status" value="1"/>
</dbReference>
<evidence type="ECO:0000313" key="4">
    <source>
        <dbReference type="EMBL" id="EGO31114.1"/>
    </source>
</evidence>
<dbReference type="RefSeq" id="XP_007312998.1">
    <property type="nucleotide sequence ID" value="XM_007312936.1"/>
</dbReference>
<evidence type="ECO:0000256" key="1">
    <source>
        <dbReference type="ARBA" id="ARBA00005537"/>
    </source>
</evidence>
<dbReference type="HOGENOM" id="CLU_052711_0_0_1"/>
<feature type="region of interest" description="Disordered" evidence="3">
    <location>
        <begin position="162"/>
        <end position="191"/>
    </location>
</feature>
<keyword evidence="2" id="KW-0175">Coiled coil</keyword>
<dbReference type="PANTHER" id="PTHR39472:SF1">
    <property type="entry name" value="EXPRESSED PROTEIN"/>
    <property type="match status" value="1"/>
</dbReference>
<feature type="compositionally biased region" description="Gly residues" evidence="3">
    <location>
        <begin position="322"/>
        <end position="331"/>
    </location>
</feature>
<protein>
    <submittedName>
        <fullName evidence="4">Uncharacterized protein</fullName>
    </submittedName>
</protein>
<dbReference type="PANTHER" id="PTHR39472">
    <property type="entry name" value="EXPRESSED PROTEIN"/>
    <property type="match status" value="1"/>
</dbReference>
<dbReference type="GeneID" id="18813065"/>
<accession>F8NEW6</accession>
<gene>
    <name evidence="4" type="ORF">SERLADRAFT_412566</name>
</gene>
<reference evidence="4" key="1">
    <citation type="submission" date="2011-04" db="EMBL/GenBank/DDBJ databases">
        <title>Evolution of plant cell wall degrading machinery underlies the functional diversity of forest fungi.</title>
        <authorList>
            <consortium name="US DOE Joint Genome Institute (JGI-PGF)"/>
            <person name="Eastwood D.C."/>
            <person name="Floudas D."/>
            <person name="Binder M."/>
            <person name="Majcherczyk A."/>
            <person name="Schneider P."/>
            <person name="Aerts A."/>
            <person name="Asiegbu F.O."/>
            <person name="Baker S.E."/>
            <person name="Barry K."/>
            <person name="Bendiksby M."/>
            <person name="Blumentritt M."/>
            <person name="Coutinho P.M."/>
            <person name="Cullen D."/>
            <person name="Cullen D."/>
            <person name="Gathman A."/>
            <person name="Goodell B."/>
            <person name="Henrissat B."/>
            <person name="Ihrmark K."/>
            <person name="Kauserud H."/>
            <person name="Kohler A."/>
            <person name="LaButti K."/>
            <person name="Lapidus A."/>
            <person name="Lavin J.L."/>
            <person name="Lee Y.-H."/>
            <person name="Lindquist E."/>
            <person name="Lilly W."/>
            <person name="Lucas S."/>
            <person name="Morin E."/>
            <person name="Murat C."/>
            <person name="Oguiza J.A."/>
            <person name="Park J."/>
            <person name="Pisabarro A.G."/>
            <person name="Riley R."/>
            <person name="Rosling A."/>
            <person name="Salamov A."/>
            <person name="Schmidt O."/>
            <person name="Schmutz J."/>
            <person name="Skrede I."/>
            <person name="Stenlid J."/>
            <person name="Wiebenga A."/>
            <person name="Xie X."/>
            <person name="Kues U."/>
            <person name="Hibbett D.S."/>
            <person name="Hoffmeister D."/>
            <person name="Hogberg N."/>
            <person name="Martin F."/>
            <person name="Grigoriev I.V."/>
            <person name="Watkinson S.C."/>
        </authorList>
    </citation>
    <scope>NUCLEOTIDE SEQUENCE</scope>
    <source>
        <strain evidence="4">S7.9</strain>
    </source>
</reference>